<feature type="chain" id="PRO_5006395256" description="Secreted protein" evidence="1">
    <location>
        <begin position="24"/>
        <end position="171"/>
    </location>
</feature>
<comment type="caution">
    <text evidence="2">The sequence shown here is derived from an EMBL/GenBank/DDBJ whole genome shotgun (WGS) entry which is preliminary data.</text>
</comment>
<feature type="signal peptide" evidence="1">
    <location>
        <begin position="1"/>
        <end position="23"/>
    </location>
</feature>
<evidence type="ECO:0008006" key="4">
    <source>
        <dbReference type="Google" id="ProtNLM"/>
    </source>
</evidence>
<gene>
    <name evidence="2" type="ORF">ABB30_03400</name>
</gene>
<evidence type="ECO:0000256" key="1">
    <source>
        <dbReference type="SAM" id="SignalP"/>
    </source>
</evidence>
<dbReference type="PATRIC" id="fig|336566.3.peg.3128"/>
<dbReference type="AlphaFoldDB" id="A0A0R0D859"/>
<keyword evidence="3" id="KW-1185">Reference proteome</keyword>
<keyword evidence="1" id="KW-0732">Signal</keyword>
<reference evidence="2 3" key="1">
    <citation type="submission" date="2015-05" db="EMBL/GenBank/DDBJ databases">
        <title>Genome sequencing and analysis of members of genus Stenotrophomonas.</title>
        <authorList>
            <person name="Patil P.P."/>
            <person name="Midha S."/>
            <person name="Patil P.B."/>
        </authorList>
    </citation>
    <scope>NUCLEOTIDE SEQUENCE [LARGE SCALE GENOMIC DNA]</scope>
    <source>
        <strain evidence="2 3">DSM 24757</strain>
    </source>
</reference>
<organism evidence="2 3">
    <name type="scientific">Stenotrophomonas ginsengisoli</name>
    <dbReference type="NCBI Taxonomy" id="336566"/>
    <lineage>
        <taxon>Bacteria</taxon>
        <taxon>Pseudomonadati</taxon>
        <taxon>Pseudomonadota</taxon>
        <taxon>Gammaproteobacteria</taxon>
        <taxon>Lysobacterales</taxon>
        <taxon>Lysobacteraceae</taxon>
        <taxon>Stenotrophomonas</taxon>
    </lineage>
</organism>
<proteinExistence type="predicted"/>
<dbReference type="EMBL" id="LDJM01000009">
    <property type="protein sequence ID" value="KRG78569.1"/>
    <property type="molecule type" value="Genomic_DNA"/>
</dbReference>
<dbReference type="STRING" id="336566.ABB30_03400"/>
<name>A0A0R0D859_9GAMM</name>
<dbReference type="Proteomes" id="UP000050956">
    <property type="component" value="Unassembled WGS sequence"/>
</dbReference>
<accession>A0A0R0D859</accession>
<evidence type="ECO:0000313" key="3">
    <source>
        <dbReference type="Proteomes" id="UP000050956"/>
    </source>
</evidence>
<evidence type="ECO:0000313" key="2">
    <source>
        <dbReference type="EMBL" id="KRG78569.1"/>
    </source>
</evidence>
<sequence>MRMNRLLSSATGLSLLVALSAAAAAPQARPQRPPASPQADGVAHTLRQIPEACVRLQGVFTGRADQPYALQAVPTHERCPRRAVFTGIGDAPAASEGWQLDEQIVVPSAACPGMAMQLSMWHRQGQVQAAGRDGQGQVRVYLDQLQQGQAARAPSALPQWRASWQVQGRCR</sequence>
<protein>
    <recommendedName>
        <fullName evidence="4">Secreted protein</fullName>
    </recommendedName>
</protein>